<dbReference type="Proteomes" id="UP000003052">
    <property type="component" value="Unassembled WGS sequence"/>
</dbReference>
<gene>
    <name evidence="1" type="ORF">GPDM_15754</name>
</gene>
<proteinExistence type="predicted"/>
<evidence type="ECO:0000313" key="1">
    <source>
        <dbReference type="EMBL" id="EGA88388.1"/>
    </source>
</evidence>
<feature type="non-terminal residue" evidence="1">
    <location>
        <position position="1"/>
    </location>
</feature>
<sequence length="45" mass="5192">VSDEEAEAEPTESEVASPVEEYASLFSLIRLYLQSETIRRRMVFL</sequence>
<comment type="caution">
    <text evidence="1">The sequence shown here is derived from an EMBL/GenBank/DDBJ whole genome shotgun (WGS) entry which is preliminary data.</text>
</comment>
<name>E7RKV2_9BACL</name>
<protein>
    <submittedName>
        <fullName evidence="1">Uncharacterized protein</fullName>
    </submittedName>
</protein>
<evidence type="ECO:0000313" key="2">
    <source>
        <dbReference type="Proteomes" id="UP000003052"/>
    </source>
</evidence>
<organism evidence="1 2">
    <name type="scientific">Planococcus donghaensis MPA1U2</name>
    <dbReference type="NCBI Taxonomy" id="933115"/>
    <lineage>
        <taxon>Bacteria</taxon>
        <taxon>Bacillati</taxon>
        <taxon>Bacillota</taxon>
        <taxon>Bacilli</taxon>
        <taxon>Bacillales</taxon>
        <taxon>Caryophanaceae</taxon>
        <taxon>Planococcus</taxon>
    </lineage>
</organism>
<dbReference type="AlphaFoldDB" id="E7RKV2"/>
<dbReference type="EMBL" id="AEPB01000058">
    <property type="protein sequence ID" value="EGA88388.1"/>
    <property type="molecule type" value="Genomic_DNA"/>
</dbReference>
<reference evidence="1 2" key="1">
    <citation type="journal article" date="2011" name="J. Bacteriol.">
        <title>The Draft Genome of Planococcus donghaensis MPA1U2 Reveals Nonsporulation Pathways Controlled by a Conserved Spo0A Regulon.</title>
        <authorList>
            <person name="Pearson M.D."/>
            <person name="Noller H.F."/>
        </authorList>
    </citation>
    <scope>NUCLEOTIDE SEQUENCE [LARGE SCALE GENOMIC DNA]</scope>
    <source>
        <strain evidence="1 2">MPA1U2</strain>
    </source>
</reference>
<accession>E7RKV2</accession>